<dbReference type="EMBL" id="CP002344">
    <property type="protein sequence ID" value="ADU51976.1"/>
    <property type="molecule type" value="Genomic_DNA"/>
</dbReference>
<dbReference type="RefSeq" id="WP_013496277.1">
    <property type="nucleotide sequence ID" value="NC_014831.1"/>
</dbReference>
<dbReference type="Pfam" id="PF13690">
    <property type="entry name" value="CheX"/>
    <property type="match status" value="1"/>
</dbReference>
<evidence type="ECO:0000259" key="2">
    <source>
        <dbReference type="Pfam" id="PF13690"/>
    </source>
</evidence>
<dbReference type="GO" id="GO:0006935">
    <property type="term" value="P:chemotaxis"/>
    <property type="evidence" value="ECO:0007669"/>
    <property type="project" value="UniProtKB-KW"/>
</dbReference>
<accession>E6SIN2</accession>
<dbReference type="OrthoDB" id="9788100at2"/>
<name>E6SIN2_THEM7</name>
<reference evidence="4" key="2">
    <citation type="journal article" date="2010" name="Stand. Genomic Sci.">
        <title>Complete genome sequence of Thermaerobacter marianensis type strain (7p75aT).</title>
        <authorList>
            <person name="Han C."/>
            <person name="Gu W."/>
            <person name="Zhang X."/>
            <person name="Lapidus A."/>
            <person name="Nolan M."/>
            <person name="Copeland A."/>
            <person name="Lucas S."/>
            <person name="Glavina Del Rio T."/>
            <person name="Tice H."/>
            <person name="Cheng J."/>
            <person name="Tapia R."/>
            <person name="Goodwin L."/>
            <person name="Pitluck S."/>
            <person name="Pagani I."/>
            <person name="Ivanova N."/>
            <person name="Mavromatis K."/>
            <person name="Mikhailova N."/>
            <person name="Pati A."/>
            <person name="Chen A."/>
            <person name="Palaniappan K."/>
            <person name="Land M."/>
            <person name="Hauser L."/>
            <person name="Chang Y."/>
            <person name="Jeffries C."/>
            <person name="Schneider S."/>
            <person name="Rohde M."/>
            <person name="Goker M."/>
            <person name="Pukall R."/>
            <person name="Woyke T."/>
            <person name="Bristow J."/>
            <person name="Eisen J."/>
            <person name="Markowitz V."/>
            <person name="Hugenholtz P."/>
            <person name="Kyrpides N."/>
            <person name="Klenk H."/>
            <person name="Detter J."/>
        </authorList>
    </citation>
    <scope>NUCLEOTIDE SEQUENCE [LARGE SCALE GENOMIC DNA]</scope>
    <source>
        <strain evidence="4">ATCC 700841 / DSM 12885 / JCM 10246 / 7p75a</strain>
    </source>
</reference>
<dbReference type="InterPro" id="IPR038756">
    <property type="entry name" value="CheX-like"/>
</dbReference>
<reference evidence="3 4" key="1">
    <citation type="journal article" date="2010" name="Stand. Genomic Sci.">
        <title>Complete genome sequence of Thermaerobacter marianensis type strain (7p75a).</title>
        <authorList>
            <person name="Han C."/>
            <person name="Gu W."/>
            <person name="Zhang X."/>
            <person name="Lapidus A."/>
            <person name="Nolan M."/>
            <person name="Copeland A."/>
            <person name="Lucas S."/>
            <person name="Del Rio T.G."/>
            <person name="Tice H."/>
            <person name="Cheng J.F."/>
            <person name="Tapia R."/>
            <person name="Goodwin L."/>
            <person name="Pitluck S."/>
            <person name="Pagani I."/>
            <person name="Ivanova N."/>
            <person name="Mavromatis K."/>
            <person name="Mikhailova N."/>
            <person name="Pati A."/>
            <person name="Chen A."/>
            <person name="Palaniappan K."/>
            <person name="Land M."/>
            <person name="Hauser L."/>
            <person name="Chang Y.J."/>
            <person name="Jeffries C.D."/>
            <person name="Schneider S."/>
            <person name="Rohde M."/>
            <person name="Goker M."/>
            <person name="Pukall R."/>
            <person name="Woyke T."/>
            <person name="Bristow J."/>
            <person name="Eisen J.A."/>
            <person name="Markowitz V."/>
            <person name="Hugenholtz P."/>
            <person name="Kyrpides N.C."/>
            <person name="Klenk H.P."/>
            <person name="Detter J.C."/>
        </authorList>
    </citation>
    <scope>NUCLEOTIDE SEQUENCE [LARGE SCALE GENOMIC DNA]</scope>
    <source>
        <strain evidence="4">ATCC 700841 / DSM 12885 / JCM 10246 / 7p75a</strain>
    </source>
</reference>
<keyword evidence="4" id="KW-1185">Reference proteome</keyword>
<dbReference type="InterPro" id="IPR028051">
    <property type="entry name" value="CheX-like_dom"/>
</dbReference>
<gene>
    <name evidence="3" type="ordered locus">Tmar_1878</name>
</gene>
<dbReference type="Proteomes" id="UP000008915">
    <property type="component" value="Chromosome"/>
</dbReference>
<dbReference type="KEGG" id="tmr:Tmar_1878"/>
<dbReference type="PANTHER" id="PTHR39452">
    <property type="entry name" value="CHEY-P PHOSPHATASE CHEX"/>
    <property type="match status" value="1"/>
</dbReference>
<dbReference type="HOGENOM" id="CLU_116290_1_0_9"/>
<keyword evidence="1" id="KW-0145">Chemotaxis</keyword>
<organism evidence="3 4">
    <name type="scientific">Thermaerobacter marianensis (strain ATCC 700841 / DSM 12885 / JCM 10246 / 7p75a)</name>
    <dbReference type="NCBI Taxonomy" id="644966"/>
    <lineage>
        <taxon>Bacteria</taxon>
        <taxon>Bacillati</taxon>
        <taxon>Bacillota</taxon>
        <taxon>Clostridia</taxon>
        <taxon>Eubacteriales</taxon>
        <taxon>Clostridiales Family XVII. Incertae Sedis</taxon>
        <taxon>Thermaerobacter</taxon>
    </lineage>
</organism>
<dbReference type="AlphaFoldDB" id="E6SIN2"/>
<evidence type="ECO:0000313" key="4">
    <source>
        <dbReference type="Proteomes" id="UP000008915"/>
    </source>
</evidence>
<evidence type="ECO:0000313" key="3">
    <source>
        <dbReference type="EMBL" id="ADU51976.1"/>
    </source>
</evidence>
<dbReference type="InterPro" id="IPR028976">
    <property type="entry name" value="CheC-like_sf"/>
</dbReference>
<feature type="domain" description="Chemotaxis phosphatase CheX-like" evidence="2">
    <location>
        <begin position="43"/>
        <end position="136"/>
    </location>
</feature>
<dbReference type="STRING" id="644966.Tmar_1878"/>
<evidence type="ECO:0000256" key="1">
    <source>
        <dbReference type="ARBA" id="ARBA00022500"/>
    </source>
</evidence>
<dbReference type="CDD" id="cd17906">
    <property type="entry name" value="CheX"/>
    <property type="match status" value="1"/>
</dbReference>
<dbReference type="PANTHER" id="PTHR39452:SF1">
    <property type="entry name" value="CHEY-P PHOSPHATASE CHEX"/>
    <property type="match status" value="1"/>
</dbReference>
<dbReference type="Gene3D" id="3.40.1550.10">
    <property type="entry name" value="CheC-like"/>
    <property type="match status" value="1"/>
</dbReference>
<sequence length="160" mass="17066">MKADYIRPFIAAALEVLRVDFGVEQVERGQLSIEANHYTTEDVTTLIGIAGDVEGTAMYGTSFTTARRMVQAVTGNLPPVFDEMAESAFAEFANVVSGRASVLFEQSGIHCNISPPTVVIGRGTLISNVKLERLIVPLRTPLGDIQLATAIRAAGNSSPS</sequence>
<dbReference type="eggNOG" id="COG1406">
    <property type="taxonomic scope" value="Bacteria"/>
</dbReference>
<protein>
    <submittedName>
        <fullName evidence="3">CheC domain protein</fullName>
    </submittedName>
</protein>
<dbReference type="SUPFAM" id="SSF103039">
    <property type="entry name" value="CheC-like"/>
    <property type="match status" value="1"/>
</dbReference>
<proteinExistence type="predicted"/>